<organism evidence="2">
    <name type="scientific">Zea mays</name>
    <name type="common">Maize</name>
    <dbReference type="NCBI Taxonomy" id="4577"/>
    <lineage>
        <taxon>Eukaryota</taxon>
        <taxon>Viridiplantae</taxon>
        <taxon>Streptophyta</taxon>
        <taxon>Embryophyta</taxon>
        <taxon>Tracheophyta</taxon>
        <taxon>Spermatophyta</taxon>
        <taxon>Magnoliopsida</taxon>
        <taxon>Liliopsida</taxon>
        <taxon>Poales</taxon>
        <taxon>Poaceae</taxon>
        <taxon>PACMAD clade</taxon>
        <taxon>Panicoideae</taxon>
        <taxon>Andropogonodae</taxon>
        <taxon>Andropogoneae</taxon>
        <taxon>Tripsacinae</taxon>
        <taxon>Zea</taxon>
    </lineage>
</organism>
<name>B6SH37_MAIZE</name>
<reference evidence="2" key="1">
    <citation type="journal article" date="2009" name="Plant Mol. Biol.">
        <title>Insights into corn genes derived from large-scale cDNA sequencing.</title>
        <authorList>
            <person name="Alexandrov N.N."/>
            <person name="Brover V.V."/>
            <person name="Freidin S."/>
            <person name="Troukhan M.E."/>
            <person name="Tatarinova T.V."/>
            <person name="Zhang H."/>
            <person name="Swaller T.J."/>
            <person name="Lu Y.P."/>
            <person name="Bouck J."/>
            <person name="Flavell R.B."/>
            <person name="Feldmann K.A."/>
        </authorList>
    </citation>
    <scope>NUCLEOTIDE SEQUENCE</scope>
</reference>
<evidence type="ECO:0000256" key="1">
    <source>
        <dbReference type="SAM" id="Phobius"/>
    </source>
</evidence>
<protein>
    <submittedName>
        <fullName evidence="2">Uncharacterized protein</fullName>
    </submittedName>
</protein>
<keyword evidence="1" id="KW-1133">Transmembrane helix</keyword>
<proteinExistence type="evidence at transcript level"/>
<keyword evidence="1" id="KW-0472">Membrane</keyword>
<sequence length="72" mass="8046">MFRGSLIELNWSTKALTDLRELRSSFRTSIRAVGFFSMMVFLASDAASVFLAAMTTWAPLSGRLLMSPDQCH</sequence>
<evidence type="ECO:0000313" key="2">
    <source>
        <dbReference type="EMBL" id="ACG24170.1"/>
    </source>
</evidence>
<dbReference type="AlphaFoldDB" id="B6SH37"/>
<feature type="transmembrane region" description="Helical" evidence="1">
    <location>
        <begin position="32"/>
        <end position="58"/>
    </location>
</feature>
<keyword evidence="1" id="KW-0812">Transmembrane</keyword>
<dbReference type="EMBL" id="EU952052">
    <property type="protein sequence ID" value="ACG24170.1"/>
    <property type="molecule type" value="mRNA"/>
</dbReference>
<accession>B6SH37</accession>